<dbReference type="Proteomes" id="UP000467305">
    <property type="component" value="Unassembled WGS sequence"/>
</dbReference>
<dbReference type="Pfam" id="PF00583">
    <property type="entry name" value="Acetyltransf_1"/>
    <property type="match status" value="1"/>
</dbReference>
<sequence length="278" mass="32542">MTVKNLSTTPFEKIIECFLLAFENYFVPMPKEEIYYQERWKAAKVDFEFSYGMFDGEKLVGFIIHAIDERNGTLIAFNTGTGVTPEYRGKKIIQSIYKHALIEFKTNNIQQSSLEVITENKKAIHLYKNIGFTTSKTYKCYRGQIKTDSSLEYELKETDLKNVNWNQLPNQSYYSWDNQKESITRGNYQFFQIMYNDIPESFFIINAEQNYLAQFDLLNDSNIGWERLFSGIKKLSETIKINNVDTRLSSKIIALNNIGLKNIIDQFEMNLKIDQPHP</sequence>
<gene>
    <name evidence="2" type="ORF">F7018_13705</name>
</gene>
<reference evidence="2 3" key="1">
    <citation type="submission" date="2019-09" db="EMBL/GenBank/DDBJ databases">
        <authorList>
            <person name="Cao W.R."/>
        </authorList>
    </citation>
    <scope>NUCLEOTIDE SEQUENCE [LARGE SCALE GENOMIC DNA]</scope>
    <source>
        <strain evidence="3">a4</strain>
    </source>
</reference>
<dbReference type="Gene3D" id="3.40.630.30">
    <property type="match status" value="1"/>
</dbReference>
<dbReference type="OrthoDB" id="4228396at2"/>
<comment type="caution">
    <text evidence="2">The sequence shown here is derived from an EMBL/GenBank/DDBJ whole genome shotgun (WGS) entry which is preliminary data.</text>
</comment>
<proteinExistence type="predicted"/>
<keyword evidence="3" id="KW-1185">Reference proteome</keyword>
<keyword evidence="2" id="KW-0808">Transferase</keyword>
<dbReference type="PROSITE" id="PS51186">
    <property type="entry name" value="GNAT"/>
    <property type="match status" value="1"/>
</dbReference>
<dbReference type="AlphaFoldDB" id="A0A7J5AAI2"/>
<organism evidence="2 3">
    <name type="scientific">Tenacibaculum aiptasiae</name>
    <dbReference type="NCBI Taxonomy" id="426481"/>
    <lineage>
        <taxon>Bacteria</taxon>
        <taxon>Pseudomonadati</taxon>
        <taxon>Bacteroidota</taxon>
        <taxon>Flavobacteriia</taxon>
        <taxon>Flavobacteriales</taxon>
        <taxon>Flavobacteriaceae</taxon>
        <taxon>Tenacibaculum</taxon>
    </lineage>
</organism>
<dbReference type="CDD" id="cd04301">
    <property type="entry name" value="NAT_SF"/>
    <property type="match status" value="1"/>
</dbReference>
<accession>A0A7J5AAI2</accession>
<evidence type="ECO:0000313" key="3">
    <source>
        <dbReference type="Proteomes" id="UP000467305"/>
    </source>
</evidence>
<name>A0A7J5AAI2_9FLAO</name>
<dbReference type="SUPFAM" id="SSF55729">
    <property type="entry name" value="Acyl-CoA N-acyltransferases (Nat)"/>
    <property type="match status" value="1"/>
</dbReference>
<protein>
    <submittedName>
        <fullName evidence="2">GNAT family N-acetyltransferase</fullName>
    </submittedName>
</protein>
<dbReference type="GO" id="GO:0016747">
    <property type="term" value="F:acyltransferase activity, transferring groups other than amino-acyl groups"/>
    <property type="evidence" value="ECO:0007669"/>
    <property type="project" value="InterPro"/>
</dbReference>
<dbReference type="InterPro" id="IPR016181">
    <property type="entry name" value="Acyl_CoA_acyltransferase"/>
</dbReference>
<evidence type="ECO:0000313" key="2">
    <source>
        <dbReference type="EMBL" id="KAB1154581.1"/>
    </source>
</evidence>
<evidence type="ECO:0000259" key="1">
    <source>
        <dbReference type="PROSITE" id="PS51186"/>
    </source>
</evidence>
<feature type="domain" description="N-acetyltransferase" evidence="1">
    <location>
        <begin position="1"/>
        <end position="158"/>
    </location>
</feature>
<dbReference type="RefSeq" id="WP_150900663.1">
    <property type="nucleotide sequence ID" value="NZ_WAAU01000028.1"/>
</dbReference>
<dbReference type="InterPro" id="IPR000182">
    <property type="entry name" value="GNAT_dom"/>
</dbReference>
<dbReference type="EMBL" id="WAAU01000028">
    <property type="protein sequence ID" value="KAB1154581.1"/>
    <property type="molecule type" value="Genomic_DNA"/>
</dbReference>